<evidence type="ECO:0000313" key="2">
    <source>
        <dbReference type="Proteomes" id="UP000069443"/>
    </source>
</evidence>
<gene>
    <name evidence="1" type="ORF">RMCC_5618</name>
</gene>
<organism evidence="1 2">
    <name type="scientific">Mycolicibacterium canariasense</name>
    <name type="common">Mycobacterium canariasense</name>
    <dbReference type="NCBI Taxonomy" id="228230"/>
    <lineage>
        <taxon>Bacteria</taxon>
        <taxon>Bacillati</taxon>
        <taxon>Actinomycetota</taxon>
        <taxon>Actinomycetes</taxon>
        <taxon>Mycobacteriales</taxon>
        <taxon>Mycobacteriaceae</taxon>
        <taxon>Mycolicibacterium</taxon>
    </lineage>
</organism>
<reference evidence="2" key="2">
    <citation type="submission" date="2016-02" db="EMBL/GenBank/DDBJ databases">
        <title>Draft genome sequence of five rapidly growing Mycobacterium species.</title>
        <authorList>
            <person name="Katahira K."/>
            <person name="Gotou Y."/>
            <person name="Iida K."/>
            <person name="Ogura Y."/>
            <person name="Hayashi T."/>
        </authorList>
    </citation>
    <scope>NUCLEOTIDE SEQUENCE [LARGE SCALE GENOMIC DNA]</scope>
    <source>
        <strain evidence="2">JCM15298</strain>
    </source>
</reference>
<reference evidence="2" key="1">
    <citation type="journal article" date="2016" name="Genome Announc.">
        <title>Draft Genome Sequences of Five Rapidly Growing Mycobacterium Species, M. thermoresistibile, M. fortuitum subsp. acetamidolyticum, M. canariasense, M. brisbanense, and M. novocastrense.</title>
        <authorList>
            <person name="Katahira K."/>
            <person name="Ogura Y."/>
            <person name="Gotoh Y."/>
            <person name="Hayashi T."/>
        </authorList>
    </citation>
    <scope>NUCLEOTIDE SEQUENCE [LARGE SCALE GENOMIC DNA]</scope>
    <source>
        <strain evidence="2">JCM15298</strain>
    </source>
</reference>
<proteinExistence type="predicted"/>
<protein>
    <submittedName>
        <fullName evidence="1">Uncharacterized protein</fullName>
    </submittedName>
</protein>
<evidence type="ECO:0000313" key="1">
    <source>
        <dbReference type="EMBL" id="GAS98653.1"/>
    </source>
</evidence>
<keyword evidence="2" id="KW-1185">Reference proteome</keyword>
<accession>A0A100WIG7</accession>
<name>A0A100WIG7_MYCCR</name>
<comment type="caution">
    <text evidence="1">The sequence shown here is derived from an EMBL/GenBank/DDBJ whole genome shotgun (WGS) entry which is preliminary data.</text>
</comment>
<dbReference type="Proteomes" id="UP000069443">
    <property type="component" value="Unassembled WGS sequence"/>
</dbReference>
<dbReference type="AlphaFoldDB" id="A0A100WIG7"/>
<sequence>MPDRAPRGGILIVTMAIDPDWTIRPRQGLGRLEFGMSPAQVDALSATYGTVTGRGADRISDDLLRETLAMFGDALSDDEKQALIAEYATNGPSADSVTETRGHLVLRYEADRLCEIMPAGPRHPLFLDGRDVFALRGLEPLELLERLNESPGRYADTEAAFDNLAISVTGFGVSDSATGVLALDESDERFRERTATLREVPYLPEQEMHRYVRHSLRTVTGGVEP</sequence>
<dbReference type="EMBL" id="BCSY01000087">
    <property type="protein sequence ID" value="GAS98653.1"/>
    <property type="molecule type" value="Genomic_DNA"/>
</dbReference>